<protein>
    <submittedName>
        <fullName evidence="1">Uncharacterized protein</fullName>
    </submittedName>
</protein>
<accession>A0AAD5MI72</accession>
<dbReference type="AlphaFoldDB" id="A0AAD5MI72"/>
<comment type="caution">
    <text evidence="1">The sequence shown here is derived from an EMBL/GenBank/DDBJ whole genome shotgun (WGS) entry which is preliminary data.</text>
</comment>
<sequence>MAELAVLESTRQKNNHCHRLWGKFAKDLAQISFTVHTISSKIRIATKRFKETKPKDLVAMIELPPNILRFQLVRELLDDNRRTVQIA</sequence>
<name>A0AAD5MI72_PARTN</name>
<evidence type="ECO:0000313" key="1">
    <source>
        <dbReference type="EMBL" id="KAJ1348094.1"/>
    </source>
</evidence>
<organism evidence="1 2">
    <name type="scientific">Parelaphostrongylus tenuis</name>
    <name type="common">Meningeal worm</name>
    <dbReference type="NCBI Taxonomy" id="148309"/>
    <lineage>
        <taxon>Eukaryota</taxon>
        <taxon>Metazoa</taxon>
        <taxon>Ecdysozoa</taxon>
        <taxon>Nematoda</taxon>
        <taxon>Chromadorea</taxon>
        <taxon>Rhabditida</taxon>
        <taxon>Rhabditina</taxon>
        <taxon>Rhabditomorpha</taxon>
        <taxon>Strongyloidea</taxon>
        <taxon>Metastrongylidae</taxon>
        <taxon>Parelaphostrongylus</taxon>
    </lineage>
</organism>
<keyword evidence="2" id="KW-1185">Reference proteome</keyword>
<proteinExistence type="predicted"/>
<evidence type="ECO:0000313" key="2">
    <source>
        <dbReference type="Proteomes" id="UP001196413"/>
    </source>
</evidence>
<gene>
    <name evidence="1" type="ORF">KIN20_003321</name>
</gene>
<dbReference type="EMBL" id="JAHQIW010000428">
    <property type="protein sequence ID" value="KAJ1348094.1"/>
    <property type="molecule type" value="Genomic_DNA"/>
</dbReference>
<dbReference type="Proteomes" id="UP001196413">
    <property type="component" value="Unassembled WGS sequence"/>
</dbReference>
<reference evidence="1" key="1">
    <citation type="submission" date="2021-06" db="EMBL/GenBank/DDBJ databases">
        <title>Parelaphostrongylus tenuis whole genome reference sequence.</title>
        <authorList>
            <person name="Garwood T.J."/>
            <person name="Larsen P.A."/>
            <person name="Fountain-Jones N.M."/>
            <person name="Garbe J.R."/>
            <person name="Macchietto M.G."/>
            <person name="Kania S.A."/>
            <person name="Gerhold R.W."/>
            <person name="Richards J.E."/>
            <person name="Wolf T.M."/>
        </authorList>
    </citation>
    <scope>NUCLEOTIDE SEQUENCE</scope>
    <source>
        <strain evidence="1">MNPRO001-30</strain>
        <tissue evidence="1">Meninges</tissue>
    </source>
</reference>